<comment type="caution">
    <text evidence="2">The sequence shown here is derived from an EMBL/GenBank/DDBJ whole genome shotgun (WGS) entry which is preliminary data.</text>
</comment>
<feature type="region of interest" description="Disordered" evidence="1">
    <location>
        <begin position="1"/>
        <end position="30"/>
    </location>
</feature>
<dbReference type="Proteomes" id="UP001151760">
    <property type="component" value="Unassembled WGS sequence"/>
</dbReference>
<reference evidence="2" key="1">
    <citation type="journal article" date="2022" name="Int. J. Mol. Sci.">
        <title>Draft Genome of Tanacetum Coccineum: Genomic Comparison of Closely Related Tanacetum-Family Plants.</title>
        <authorList>
            <person name="Yamashiro T."/>
            <person name="Shiraishi A."/>
            <person name="Nakayama K."/>
            <person name="Satake H."/>
        </authorList>
    </citation>
    <scope>NUCLEOTIDE SEQUENCE</scope>
</reference>
<accession>A0ABQ5C8Y7</accession>
<evidence type="ECO:0000256" key="1">
    <source>
        <dbReference type="SAM" id="MobiDB-lite"/>
    </source>
</evidence>
<protein>
    <recommendedName>
        <fullName evidence="4">BZIP domain-containing protein</fullName>
    </recommendedName>
</protein>
<gene>
    <name evidence="2" type="ORF">Tco_0893482</name>
</gene>
<feature type="compositionally biased region" description="Basic and acidic residues" evidence="1">
    <location>
        <begin position="19"/>
        <end position="30"/>
    </location>
</feature>
<proteinExistence type="predicted"/>
<evidence type="ECO:0000313" key="3">
    <source>
        <dbReference type="Proteomes" id="UP001151760"/>
    </source>
</evidence>
<name>A0ABQ5C8Y7_9ASTR</name>
<feature type="compositionally biased region" description="Basic and acidic residues" evidence="1">
    <location>
        <begin position="50"/>
        <end position="90"/>
    </location>
</feature>
<sequence>MIKEHDQQVKTKTTPRKHVYADSEREAPDELMAKSFSDRLSFESSGTSDIRGKAHSADKSQKSLSKGKELSHLIRSRRLENQSKAKERARREKTRGRRPEYQEIIRTLTFMHGHGHLELAKKLNDKIPKTVDEMFERVRAFIRGEVVVGLAEMSRPPQWDKGNTRSVWSGGHDKARNRNGLREVRRNMGMYTPYSKRDTFTPLTKTLKEILAMESISFPEPPPLIGTPEKHNLSKICDY</sequence>
<keyword evidence="3" id="KW-1185">Reference proteome</keyword>
<evidence type="ECO:0000313" key="2">
    <source>
        <dbReference type="EMBL" id="GJT23545.1"/>
    </source>
</evidence>
<evidence type="ECO:0008006" key="4">
    <source>
        <dbReference type="Google" id="ProtNLM"/>
    </source>
</evidence>
<dbReference type="EMBL" id="BQNB010014064">
    <property type="protein sequence ID" value="GJT23545.1"/>
    <property type="molecule type" value="Genomic_DNA"/>
</dbReference>
<feature type="region of interest" description="Disordered" evidence="1">
    <location>
        <begin position="42"/>
        <end position="98"/>
    </location>
</feature>
<reference evidence="2" key="2">
    <citation type="submission" date="2022-01" db="EMBL/GenBank/DDBJ databases">
        <authorList>
            <person name="Yamashiro T."/>
            <person name="Shiraishi A."/>
            <person name="Satake H."/>
            <person name="Nakayama K."/>
        </authorList>
    </citation>
    <scope>NUCLEOTIDE SEQUENCE</scope>
</reference>
<organism evidence="2 3">
    <name type="scientific">Tanacetum coccineum</name>
    <dbReference type="NCBI Taxonomy" id="301880"/>
    <lineage>
        <taxon>Eukaryota</taxon>
        <taxon>Viridiplantae</taxon>
        <taxon>Streptophyta</taxon>
        <taxon>Embryophyta</taxon>
        <taxon>Tracheophyta</taxon>
        <taxon>Spermatophyta</taxon>
        <taxon>Magnoliopsida</taxon>
        <taxon>eudicotyledons</taxon>
        <taxon>Gunneridae</taxon>
        <taxon>Pentapetalae</taxon>
        <taxon>asterids</taxon>
        <taxon>campanulids</taxon>
        <taxon>Asterales</taxon>
        <taxon>Asteraceae</taxon>
        <taxon>Asteroideae</taxon>
        <taxon>Anthemideae</taxon>
        <taxon>Anthemidinae</taxon>
        <taxon>Tanacetum</taxon>
    </lineage>
</organism>